<protein>
    <recommendedName>
        <fullName evidence="3">Bacterial virulence factor lipase N-terminal domain-containing protein</fullName>
    </recommendedName>
</protein>
<evidence type="ECO:0000313" key="1">
    <source>
        <dbReference type="EMBL" id="TVT32515.1"/>
    </source>
</evidence>
<accession>A0A558B7M5</accession>
<organism evidence="1 2">
    <name type="scientific">Marinobacter vinifirmus</name>
    <dbReference type="NCBI Taxonomy" id="355591"/>
    <lineage>
        <taxon>Bacteria</taxon>
        <taxon>Pseudomonadati</taxon>
        <taxon>Pseudomonadota</taxon>
        <taxon>Gammaproteobacteria</taxon>
        <taxon>Pseudomonadales</taxon>
        <taxon>Marinobacteraceae</taxon>
        <taxon>Marinobacter</taxon>
    </lineage>
</organism>
<comment type="caution">
    <text evidence="1">The sequence shown here is derived from an EMBL/GenBank/DDBJ whole genome shotgun (WGS) entry which is preliminary data.</text>
</comment>
<sequence>MFKKTLISLAVASSLGLTGCFDSGSTGKNANPDYQISNPELDGKTWPLFNPVTGALPLPNDLIFKSDDSTTAINEADGSFSVADSSPPVTSALNQLSGASTIAPPVVQFNGKIDPNSVDSRAFVLADPSDPTTVIPNPNQNVFLIELEYAGGDPVRGLGAGESPTIPLAITAQVAAGVAPQDLNGRNQAQAAGYLYSLTQAPEYIAETKHLLDGDSIIRINPTKPLNPFKRYLVVVTNEVLDINGDPIVQAPIYRDVADPDRVLGNPAALAPVRRIVDGFWEKVAASFFGVPNQARPAEAALTEESIALSYSFTTSNDQRVLQYIADPKAFFKETILGSVRFNAVTTARTDAENPISDFFALYTIGNNAVAAAEPTADGQATALVGAFTAANLLPTPSDRSSTANFGAPQDVTQVSAIADQFVDFGDVNIVQGTIDLPYYLGIPTGSSDAEGSVINTKSWEANAALAAAAGDQLGVQLAQSDPEVSKVVNYRFPFPAKTDDVKVPIMVLYPASYDGSAPLETVMYMHGITTDRSAALTFGSAMAKNSNVAVVVIDQPAHGVTPFTSEEQTGLANQLLTAGQAAGLPEALTPNEANIQAVIGGQLATGFLTQTLISLGQTDEAAVQIAPGAVDAIAGGASSATVLGVADPVQAAQLNAVIRSLRSFENTVANAGSTVPGIPKTEHERHFNFTASAANQPTAMTATSGSSGSLFINLTNFTNSRDKNRQAVVDLLNVRASLASLDFDGTTGADLDAGNVYFAGHSLGTIVGAPFVAVANASSTPTDDIIAAQLLTPGAGVVRMLENSPTFAPQILGGLQKVAGLEQGDANLETFFNVFQAAIDSVDPINFTASLNATVTPVLLSQVNGDTVIPNDPLTAPLGNAFDAYLSGSEPLAKLLGANTVTSAPTALSAITRYTAGTHGTPVLPQGGADDVRVFSEMIGQTASMIATKGGQVIPNVSGNDPDITQIIQQD</sequence>
<dbReference type="InterPro" id="IPR029058">
    <property type="entry name" value="AB_hydrolase_fold"/>
</dbReference>
<dbReference type="RefSeq" id="WP_273133918.1">
    <property type="nucleotide sequence ID" value="NZ_VMRX01000031.1"/>
</dbReference>
<dbReference type="SUPFAM" id="SSF53474">
    <property type="entry name" value="alpha/beta-Hydrolases"/>
    <property type="match status" value="1"/>
</dbReference>
<reference evidence="1 2" key="1">
    <citation type="submission" date="2019-07" db="EMBL/GenBank/DDBJ databases">
        <title>The pathways for chlorine oxyanion respiration interact through the shared metabolite chlorate.</title>
        <authorList>
            <person name="Barnum T.P."/>
            <person name="Cheng Y."/>
            <person name="Hill K.A."/>
            <person name="Lucas L.N."/>
            <person name="Carlson H.K."/>
            <person name="Coates J.D."/>
        </authorList>
    </citation>
    <scope>NUCLEOTIDE SEQUENCE [LARGE SCALE GENOMIC DNA]</scope>
    <source>
        <strain evidence="1">UCB</strain>
    </source>
</reference>
<dbReference type="Gene3D" id="3.40.50.1820">
    <property type="entry name" value="alpha/beta hydrolase"/>
    <property type="match status" value="2"/>
</dbReference>
<proteinExistence type="predicted"/>
<gene>
    <name evidence="1" type="ORF">FHK81_11615</name>
</gene>
<name>A0A558B7M5_9GAMM</name>
<dbReference type="Proteomes" id="UP000319142">
    <property type="component" value="Unassembled WGS sequence"/>
</dbReference>
<dbReference type="AlphaFoldDB" id="A0A558B7M5"/>
<evidence type="ECO:0008006" key="3">
    <source>
        <dbReference type="Google" id="ProtNLM"/>
    </source>
</evidence>
<evidence type="ECO:0000313" key="2">
    <source>
        <dbReference type="Proteomes" id="UP000319142"/>
    </source>
</evidence>
<dbReference type="PROSITE" id="PS51257">
    <property type="entry name" value="PROKAR_LIPOPROTEIN"/>
    <property type="match status" value="1"/>
</dbReference>
<dbReference type="EMBL" id="VMRX01000031">
    <property type="protein sequence ID" value="TVT32515.1"/>
    <property type="molecule type" value="Genomic_DNA"/>
</dbReference>